<dbReference type="GO" id="GO:0016810">
    <property type="term" value="F:hydrolase activity, acting on carbon-nitrogen (but not peptide) bonds"/>
    <property type="evidence" value="ECO:0007669"/>
    <property type="project" value="InterPro"/>
</dbReference>
<accession>A0A5C5G7P1</accession>
<comment type="caution">
    <text evidence="5">The sequence shown here is derived from an EMBL/GenBank/DDBJ whole genome shotgun (WGS) entry which is preliminary data.</text>
</comment>
<keyword evidence="2" id="KW-0472">Membrane</keyword>
<evidence type="ECO:0000256" key="1">
    <source>
        <dbReference type="ARBA" id="ARBA00004609"/>
    </source>
</evidence>
<evidence type="ECO:0000313" key="6">
    <source>
        <dbReference type="Proteomes" id="UP000311382"/>
    </source>
</evidence>
<name>A0A5C5G7P1_9BASI</name>
<dbReference type="OrthoDB" id="9970124at2759"/>
<proteinExistence type="predicted"/>
<dbReference type="GO" id="GO:0005975">
    <property type="term" value="P:carbohydrate metabolic process"/>
    <property type="evidence" value="ECO:0007669"/>
    <property type="project" value="InterPro"/>
</dbReference>
<keyword evidence="2" id="KW-0325">Glycoprotein</keyword>
<dbReference type="PANTHER" id="PTHR43123">
    <property type="entry name" value="POLYSACCHARIDE DEACETYLASE-RELATED"/>
    <property type="match status" value="1"/>
</dbReference>
<dbReference type="STRING" id="5288.A0A5C5G7P1"/>
<dbReference type="AlphaFoldDB" id="A0A5C5G7P1"/>
<evidence type="ECO:0000259" key="4">
    <source>
        <dbReference type="PROSITE" id="PS51677"/>
    </source>
</evidence>
<protein>
    <recommendedName>
        <fullName evidence="4">NodB homology domain-containing protein</fullName>
    </recommendedName>
</protein>
<keyword evidence="2" id="KW-0336">GPI-anchor</keyword>
<organism evidence="5 6">
    <name type="scientific">Rhodotorula diobovata</name>
    <dbReference type="NCBI Taxonomy" id="5288"/>
    <lineage>
        <taxon>Eukaryota</taxon>
        <taxon>Fungi</taxon>
        <taxon>Dikarya</taxon>
        <taxon>Basidiomycota</taxon>
        <taxon>Pucciniomycotina</taxon>
        <taxon>Microbotryomycetes</taxon>
        <taxon>Sporidiobolales</taxon>
        <taxon>Sporidiobolaceae</taxon>
        <taxon>Rhodotorula</taxon>
    </lineage>
</organism>
<keyword evidence="6" id="KW-1185">Reference proteome</keyword>
<dbReference type="SUPFAM" id="SSF88713">
    <property type="entry name" value="Glycoside hydrolase/deacetylase"/>
    <property type="match status" value="1"/>
</dbReference>
<evidence type="ECO:0000256" key="2">
    <source>
        <dbReference type="ARBA" id="ARBA00022622"/>
    </source>
</evidence>
<reference evidence="5 6" key="1">
    <citation type="submission" date="2019-03" db="EMBL/GenBank/DDBJ databases">
        <title>Rhodosporidium diobovatum UCD-FST 08-225 genome sequencing, assembly, and annotation.</title>
        <authorList>
            <person name="Fakankun I.U."/>
            <person name="Fristensky B."/>
            <person name="Levin D.B."/>
        </authorList>
    </citation>
    <scope>NUCLEOTIDE SEQUENCE [LARGE SCALE GENOMIC DNA]</scope>
    <source>
        <strain evidence="5 6">UCD-FST 08-225</strain>
    </source>
</reference>
<dbReference type="GO" id="GO:0098552">
    <property type="term" value="C:side of membrane"/>
    <property type="evidence" value="ECO:0007669"/>
    <property type="project" value="UniProtKB-KW"/>
</dbReference>
<dbReference type="InterPro" id="IPR002509">
    <property type="entry name" value="NODB_dom"/>
</dbReference>
<dbReference type="Pfam" id="PF01522">
    <property type="entry name" value="Polysacc_deac_1"/>
    <property type="match status" value="1"/>
</dbReference>
<dbReference type="PROSITE" id="PS51677">
    <property type="entry name" value="NODB"/>
    <property type="match status" value="1"/>
</dbReference>
<evidence type="ECO:0000256" key="3">
    <source>
        <dbReference type="ARBA" id="ARBA00023288"/>
    </source>
</evidence>
<sequence length="343" mass="38680">MPFAPSDANYPDSLLQREFLGYGLHVPNAQWPGDAKIAVSFIVNVPYGAEQSVENGDAGAETFLPDIPIRAQPKGKRMEMLESSWNYGAREGIPRLLRLFDKYGMKATWNVSTQSLAKMPYWVKPLVASPHELSCASKRYLDYLHVAPEEEETHIDEAIETLQRLTGDKTLPRGWNIDRPSNISRLLYARTHKSRGLPQPYTSDDISDELPFWVPSPLLVDGVKDDGLLVVPMTHDTSDRRFLDNGSGWASPKDFYEYLCDTFDLLYSEGDAGTPKLMTVQLHPHIVGHGGRLFWLEEFLKHVQASGSGAWVARRDEVAEHWSQRFPYSPETAMGRANAVSCW</sequence>
<dbReference type="GO" id="GO:0005886">
    <property type="term" value="C:plasma membrane"/>
    <property type="evidence" value="ECO:0007669"/>
    <property type="project" value="UniProtKB-SubCell"/>
</dbReference>
<dbReference type="Gene3D" id="3.20.20.370">
    <property type="entry name" value="Glycoside hydrolase/deacetylase"/>
    <property type="match status" value="1"/>
</dbReference>
<dbReference type="EMBL" id="SOZI01000002">
    <property type="protein sequence ID" value="TNY24539.1"/>
    <property type="molecule type" value="Genomic_DNA"/>
</dbReference>
<evidence type="ECO:0000313" key="5">
    <source>
        <dbReference type="EMBL" id="TNY24539.1"/>
    </source>
</evidence>
<dbReference type="Proteomes" id="UP000311382">
    <property type="component" value="Unassembled WGS sequence"/>
</dbReference>
<gene>
    <name evidence="5" type="ORF">DMC30DRAFT_111231</name>
</gene>
<comment type="subcellular location">
    <subcellularLocation>
        <location evidence="1">Cell membrane</location>
        <topology evidence="1">Lipid-anchor</topology>
        <topology evidence="1">GPI-anchor</topology>
    </subcellularLocation>
</comment>
<feature type="domain" description="NodB homology" evidence="4">
    <location>
        <begin position="79"/>
        <end position="313"/>
    </location>
</feature>
<dbReference type="InterPro" id="IPR011330">
    <property type="entry name" value="Glyco_hydro/deAcase_b/a-brl"/>
</dbReference>
<dbReference type="PANTHER" id="PTHR43123:SF4">
    <property type="entry name" value="POLYSACCHARIDE DEACETYLASE"/>
    <property type="match status" value="1"/>
</dbReference>
<keyword evidence="3" id="KW-0449">Lipoprotein</keyword>